<keyword evidence="3" id="KW-1185">Reference proteome</keyword>
<dbReference type="OrthoDB" id="5497289at2"/>
<proteinExistence type="predicted"/>
<name>A1ZY85_MICM2</name>
<dbReference type="InterPro" id="IPR019302">
    <property type="entry name" value="CAP12/PCTIR_TIR_dom"/>
</dbReference>
<evidence type="ECO:0000313" key="2">
    <source>
        <dbReference type="EMBL" id="EAY24651.1"/>
    </source>
</evidence>
<comment type="caution">
    <text evidence="2">The sequence shown here is derived from an EMBL/GenBank/DDBJ whole genome shotgun (WGS) entry which is preliminary data.</text>
</comment>
<evidence type="ECO:0000259" key="1">
    <source>
        <dbReference type="Pfam" id="PF10137"/>
    </source>
</evidence>
<gene>
    <name evidence="2" type="ORF">M23134_00603</name>
</gene>
<dbReference type="Proteomes" id="UP000004095">
    <property type="component" value="Unassembled WGS sequence"/>
</dbReference>
<sequence>MYYNILIETNKKDKNSNNQKIHDFAKTDLEAIKKKIIIPYMREDKFRFKGYHLNHNDVVRLVITQSEKPLEEYAKNINDRRSLQSTNILILNYTSSADIFEDETYTKVITDEVFEECEEFIKEQTPAKASINKAKLDKTKVFIVHGHDQATKNEVARFLEKLDLTPIILHEQTDGGKTIIEKIEKYSDVGYSIVLYTPCDEGYKKGNPDDLKNRARQNVVFEHGFLIGKLGRKHVSTLIKGDIEIPNDISGLVYTKIDDSSWKFKVLDELKNAGYDIDANKIF</sequence>
<dbReference type="eggNOG" id="COG4271">
    <property type="taxonomic scope" value="Bacteria"/>
</dbReference>
<organism evidence="2 3">
    <name type="scientific">Microscilla marina ATCC 23134</name>
    <dbReference type="NCBI Taxonomy" id="313606"/>
    <lineage>
        <taxon>Bacteria</taxon>
        <taxon>Pseudomonadati</taxon>
        <taxon>Bacteroidota</taxon>
        <taxon>Cytophagia</taxon>
        <taxon>Cytophagales</taxon>
        <taxon>Microscillaceae</taxon>
        <taxon>Microscilla</taxon>
    </lineage>
</organism>
<dbReference type="EMBL" id="AAWS01000064">
    <property type="protein sequence ID" value="EAY24651.1"/>
    <property type="molecule type" value="Genomic_DNA"/>
</dbReference>
<reference evidence="2 3" key="1">
    <citation type="submission" date="2007-01" db="EMBL/GenBank/DDBJ databases">
        <authorList>
            <person name="Haygood M."/>
            <person name="Podell S."/>
            <person name="Anderson C."/>
            <person name="Hopkinson B."/>
            <person name="Roe K."/>
            <person name="Barbeau K."/>
            <person name="Gaasterland T."/>
            <person name="Ferriera S."/>
            <person name="Johnson J."/>
            <person name="Kravitz S."/>
            <person name="Beeson K."/>
            <person name="Sutton G."/>
            <person name="Rogers Y.-H."/>
            <person name="Friedman R."/>
            <person name="Frazier M."/>
            <person name="Venter J.C."/>
        </authorList>
    </citation>
    <scope>NUCLEOTIDE SEQUENCE [LARGE SCALE GENOMIC DNA]</scope>
    <source>
        <strain evidence="2 3">ATCC 23134</strain>
    </source>
</reference>
<dbReference type="AlphaFoldDB" id="A1ZY85"/>
<feature type="domain" description="CD-NTase-associated protein 12/Pycsar effector protein TIR" evidence="1">
    <location>
        <begin position="140"/>
        <end position="258"/>
    </location>
</feature>
<protein>
    <recommendedName>
        <fullName evidence="1">CD-NTase-associated protein 12/Pycsar effector protein TIR domain-containing protein</fullName>
    </recommendedName>
</protein>
<evidence type="ECO:0000313" key="3">
    <source>
        <dbReference type="Proteomes" id="UP000004095"/>
    </source>
</evidence>
<dbReference type="GO" id="GO:0050135">
    <property type="term" value="F:NADP+ nucleosidase activity"/>
    <property type="evidence" value="ECO:0007669"/>
    <property type="project" value="InterPro"/>
</dbReference>
<dbReference type="RefSeq" id="WP_002704373.1">
    <property type="nucleotide sequence ID" value="NZ_AAWS01000064.1"/>
</dbReference>
<accession>A1ZY85</accession>
<dbReference type="Pfam" id="PF10137">
    <property type="entry name" value="CAP12-PCTIR_TIR"/>
    <property type="match status" value="1"/>
</dbReference>